<dbReference type="PROSITE" id="PS50928">
    <property type="entry name" value="ABC_TM1"/>
    <property type="match status" value="1"/>
</dbReference>
<evidence type="ECO:0000313" key="10">
    <source>
        <dbReference type="Proteomes" id="UP000481852"/>
    </source>
</evidence>
<reference evidence="9 10" key="1">
    <citation type="submission" date="2019-08" db="EMBL/GenBank/DDBJ databases">
        <title>In-depth cultivation of the pig gut microbiome towards novel bacterial diversity and tailored functional studies.</title>
        <authorList>
            <person name="Wylensek D."/>
            <person name="Hitch T.C.A."/>
            <person name="Clavel T."/>
        </authorList>
    </citation>
    <scope>NUCLEOTIDE SEQUENCE [LARGE SCALE GENOMIC DNA]</scope>
    <source>
        <strain evidence="9 10">Oil+RF-744-WCA-WT-11</strain>
    </source>
</reference>
<comment type="similarity">
    <text evidence="7">Belongs to the binding-protein-dependent transport system permease family.</text>
</comment>
<keyword evidence="10" id="KW-1185">Reference proteome</keyword>
<feature type="transmembrane region" description="Helical" evidence="7">
    <location>
        <begin position="158"/>
        <end position="178"/>
    </location>
</feature>
<feature type="domain" description="ABC transmembrane type-1" evidence="8">
    <location>
        <begin position="87"/>
        <end position="278"/>
    </location>
</feature>
<feature type="transmembrane region" description="Helical" evidence="7">
    <location>
        <begin position="199"/>
        <end position="221"/>
    </location>
</feature>
<keyword evidence="5 7" id="KW-1133">Transmembrane helix</keyword>
<dbReference type="CDD" id="cd06261">
    <property type="entry name" value="TM_PBP2"/>
    <property type="match status" value="1"/>
</dbReference>
<dbReference type="Proteomes" id="UP000481852">
    <property type="component" value="Unassembled WGS sequence"/>
</dbReference>
<dbReference type="SUPFAM" id="SSF161098">
    <property type="entry name" value="MetI-like"/>
    <property type="match status" value="1"/>
</dbReference>
<dbReference type="AlphaFoldDB" id="A0A6L5X730"/>
<evidence type="ECO:0000256" key="1">
    <source>
        <dbReference type="ARBA" id="ARBA00004651"/>
    </source>
</evidence>
<evidence type="ECO:0000259" key="8">
    <source>
        <dbReference type="PROSITE" id="PS50928"/>
    </source>
</evidence>
<keyword evidence="4 7" id="KW-0812">Transmembrane</keyword>
<evidence type="ECO:0000256" key="5">
    <source>
        <dbReference type="ARBA" id="ARBA00022989"/>
    </source>
</evidence>
<organism evidence="9 10">
    <name type="scientific">Porcincola intestinalis</name>
    <dbReference type="NCBI Taxonomy" id="2606632"/>
    <lineage>
        <taxon>Bacteria</taxon>
        <taxon>Bacillati</taxon>
        <taxon>Bacillota</taxon>
        <taxon>Clostridia</taxon>
        <taxon>Lachnospirales</taxon>
        <taxon>Lachnospiraceae</taxon>
        <taxon>Porcincola</taxon>
    </lineage>
</organism>
<protein>
    <submittedName>
        <fullName evidence="9">Carbohydrate ABC transporter permease</fullName>
    </submittedName>
</protein>
<dbReference type="Pfam" id="PF00528">
    <property type="entry name" value="BPD_transp_1"/>
    <property type="match status" value="1"/>
</dbReference>
<dbReference type="InterPro" id="IPR000515">
    <property type="entry name" value="MetI-like"/>
</dbReference>
<feature type="transmembrane region" description="Helical" evidence="7">
    <location>
        <begin position="21"/>
        <end position="47"/>
    </location>
</feature>
<feature type="transmembrane region" description="Helical" evidence="7">
    <location>
        <begin position="125"/>
        <end position="146"/>
    </location>
</feature>
<evidence type="ECO:0000256" key="3">
    <source>
        <dbReference type="ARBA" id="ARBA00022475"/>
    </source>
</evidence>
<evidence type="ECO:0000256" key="4">
    <source>
        <dbReference type="ARBA" id="ARBA00022692"/>
    </source>
</evidence>
<sequence length="293" mass="32800">MIESGKKAKSAVTPGKRVQHGVCAVLINLVLIIFSASCIFPIIWMLYSSLKEKKVFNADIIGLPKNPTLINYIRILTNKDYHLAESMWNSVRTTGISIVAIVLFSFIVGYILARVRFKMNRALYVMFLMGMLIPIHSLLVPIYVVFRRCGMSNQWYTLLFPYIAFGLPMGIFLVEGFVRTIPVALEEAAAIDGSSFSYTLWHIIFPICKPILTTVAIIQIFGCWNEFSFALVLIKDVSLQTVPLALTQFKGQFASDYPKQMAAMLITMAPVVILYFAFSREIIKGMVAGAVKG</sequence>
<dbReference type="EMBL" id="VULZ01000009">
    <property type="protein sequence ID" value="MSS15193.1"/>
    <property type="molecule type" value="Genomic_DNA"/>
</dbReference>
<dbReference type="PANTHER" id="PTHR43744:SF12">
    <property type="entry name" value="ABC TRANSPORTER PERMEASE PROTEIN MG189-RELATED"/>
    <property type="match status" value="1"/>
</dbReference>
<dbReference type="PANTHER" id="PTHR43744">
    <property type="entry name" value="ABC TRANSPORTER PERMEASE PROTEIN MG189-RELATED-RELATED"/>
    <property type="match status" value="1"/>
</dbReference>
<accession>A0A6L5X730</accession>
<feature type="transmembrane region" description="Helical" evidence="7">
    <location>
        <begin position="95"/>
        <end position="113"/>
    </location>
</feature>
<dbReference type="GO" id="GO:0005886">
    <property type="term" value="C:plasma membrane"/>
    <property type="evidence" value="ECO:0007669"/>
    <property type="project" value="UniProtKB-SubCell"/>
</dbReference>
<comment type="caution">
    <text evidence="9">The sequence shown here is derived from an EMBL/GenBank/DDBJ whole genome shotgun (WGS) entry which is preliminary data.</text>
</comment>
<keyword evidence="6 7" id="KW-0472">Membrane</keyword>
<feature type="transmembrane region" description="Helical" evidence="7">
    <location>
        <begin position="261"/>
        <end position="278"/>
    </location>
</feature>
<dbReference type="RefSeq" id="WP_154525787.1">
    <property type="nucleotide sequence ID" value="NZ_VULZ01000009.1"/>
</dbReference>
<evidence type="ECO:0000256" key="7">
    <source>
        <dbReference type="RuleBase" id="RU363032"/>
    </source>
</evidence>
<dbReference type="Gene3D" id="1.10.3720.10">
    <property type="entry name" value="MetI-like"/>
    <property type="match status" value="1"/>
</dbReference>
<dbReference type="InterPro" id="IPR035906">
    <property type="entry name" value="MetI-like_sf"/>
</dbReference>
<keyword evidence="2 7" id="KW-0813">Transport</keyword>
<comment type="subcellular location">
    <subcellularLocation>
        <location evidence="1 7">Cell membrane</location>
        <topology evidence="1 7">Multi-pass membrane protein</topology>
    </subcellularLocation>
</comment>
<name>A0A6L5X730_9FIRM</name>
<keyword evidence="3" id="KW-1003">Cell membrane</keyword>
<proteinExistence type="inferred from homology"/>
<evidence type="ECO:0000256" key="2">
    <source>
        <dbReference type="ARBA" id="ARBA00022448"/>
    </source>
</evidence>
<dbReference type="GO" id="GO:0055085">
    <property type="term" value="P:transmembrane transport"/>
    <property type="evidence" value="ECO:0007669"/>
    <property type="project" value="InterPro"/>
</dbReference>
<evidence type="ECO:0000256" key="6">
    <source>
        <dbReference type="ARBA" id="ARBA00023136"/>
    </source>
</evidence>
<evidence type="ECO:0000313" key="9">
    <source>
        <dbReference type="EMBL" id="MSS15193.1"/>
    </source>
</evidence>
<gene>
    <name evidence="9" type="ORF">FYJ35_09130</name>
</gene>